<evidence type="ECO:0000259" key="3">
    <source>
        <dbReference type="PROSITE" id="PS50883"/>
    </source>
</evidence>
<dbReference type="CDD" id="cd19920">
    <property type="entry name" value="REC_PA4781-like"/>
    <property type="match status" value="1"/>
</dbReference>
<dbReference type="KEGG" id="fam:OYT1_ch1549"/>
<dbReference type="SMART" id="SM00267">
    <property type="entry name" value="GGDEF"/>
    <property type="match status" value="1"/>
</dbReference>
<dbReference type="SUPFAM" id="SSF55073">
    <property type="entry name" value="Nucleotide cyclase"/>
    <property type="match status" value="1"/>
</dbReference>
<dbReference type="InterPro" id="IPR000160">
    <property type="entry name" value="GGDEF_dom"/>
</dbReference>
<proteinExistence type="predicted"/>
<reference evidence="5 6" key="1">
    <citation type="submission" date="2018-06" db="EMBL/GenBank/DDBJ databases">
        <title>OYT1 Genome Sequencing.</title>
        <authorList>
            <person name="Kato S."/>
            <person name="Itoh T."/>
            <person name="Ohkuma M."/>
        </authorList>
    </citation>
    <scope>NUCLEOTIDE SEQUENCE [LARGE SCALE GENOMIC DNA]</scope>
    <source>
        <strain evidence="5 6">OYT1</strain>
    </source>
</reference>
<dbReference type="Pfam" id="PF00990">
    <property type="entry name" value="GGDEF"/>
    <property type="match status" value="1"/>
</dbReference>
<keyword evidence="6" id="KW-1185">Reference proteome</keyword>
<evidence type="ECO:0000313" key="6">
    <source>
        <dbReference type="Proteomes" id="UP000033070"/>
    </source>
</evidence>
<evidence type="ECO:0000256" key="1">
    <source>
        <dbReference type="PROSITE-ProRule" id="PRU00169"/>
    </source>
</evidence>
<dbReference type="InterPro" id="IPR043128">
    <property type="entry name" value="Rev_trsase/Diguanyl_cyclase"/>
</dbReference>
<evidence type="ECO:0000259" key="4">
    <source>
        <dbReference type="PROSITE" id="PS50887"/>
    </source>
</evidence>
<dbReference type="Proteomes" id="UP000033070">
    <property type="component" value="Chromosome"/>
</dbReference>
<protein>
    <submittedName>
        <fullName evidence="5">Cyclic di-GMP phosphodiesterase Gmr</fullName>
    </submittedName>
</protein>
<dbReference type="InterPro" id="IPR011006">
    <property type="entry name" value="CheY-like_superfamily"/>
</dbReference>
<dbReference type="Pfam" id="PF00072">
    <property type="entry name" value="Response_reg"/>
    <property type="match status" value="1"/>
</dbReference>
<dbReference type="SMART" id="SM00052">
    <property type="entry name" value="EAL"/>
    <property type="match status" value="1"/>
</dbReference>
<organism evidence="5 6">
    <name type="scientific">Ferriphaselus amnicola</name>
    <dbReference type="NCBI Taxonomy" id="1188319"/>
    <lineage>
        <taxon>Bacteria</taxon>
        <taxon>Pseudomonadati</taxon>
        <taxon>Pseudomonadota</taxon>
        <taxon>Betaproteobacteria</taxon>
        <taxon>Nitrosomonadales</taxon>
        <taxon>Gallionellaceae</taxon>
        <taxon>Ferriphaselus</taxon>
    </lineage>
</organism>
<dbReference type="InterPro" id="IPR035919">
    <property type="entry name" value="EAL_sf"/>
</dbReference>
<dbReference type="InterPro" id="IPR029787">
    <property type="entry name" value="Nucleotide_cyclase"/>
</dbReference>
<dbReference type="RefSeq" id="WP_062627466.1">
    <property type="nucleotide sequence ID" value="NZ_AP018738.1"/>
</dbReference>
<dbReference type="PROSITE" id="PS50887">
    <property type="entry name" value="GGDEF"/>
    <property type="match status" value="1"/>
</dbReference>
<keyword evidence="1" id="KW-0597">Phosphoprotein</keyword>
<dbReference type="Gene3D" id="3.40.50.2300">
    <property type="match status" value="1"/>
</dbReference>
<evidence type="ECO:0000313" key="5">
    <source>
        <dbReference type="EMBL" id="BBE51097.1"/>
    </source>
</evidence>
<feature type="domain" description="GGDEF" evidence="4">
    <location>
        <begin position="168"/>
        <end position="301"/>
    </location>
</feature>
<dbReference type="Gene3D" id="3.30.70.270">
    <property type="match status" value="1"/>
</dbReference>
<dbReference type="SUPFAM" id="SSF52172">
    <property type="entry name" value="CheY-like"/>
    <property type="match status" value="1"/>
</dbReference>
<accession>A0A2Z6GCE1</accession>
<dbReference type="EMBL" id="AP018738">
    <property type="protein sequence ID" value="BBE51097.1"/>
    <property type="molecule type" value="Genomic_DNA"/>
</dbReference>
<dbReference type="PANTHER" id="PTHR44757">
    <property type="entry name" value="DIGUANYLATE CYCLASE DGCP"/>
    <property type="match status" value="1"/>
</dbReference>
<dbReference type="STRING" id="1188319.OYT1_02360"/>
<dbReference type="Gene3D" id="3.20.20.450">
    <property type="entry name" value="EAL domain"/>
    <property type="match status" value="1"/>
</dbReference>
<feature type="domain" description="EAL" evidence="3">
    <location>
        <begin position="310"/>
        <end position="564"/>
    </location>
</feature>
<dbReference type="NCBIfam" id="TIGR00254">
    <property type="entry name" value="GGDEF"/>
    <property type="match status" value="1"/>
</dbReference>
<dbReference type="Pfam" id="PF00563">
    <property type="entry name" value="EAL"/>
    <property type="match status" value="1"/>
</dbReference>
<dbReference type="PROSITE" id="PS50110">
    <property type="entry name" value="RESPONSE_REGULATORY"/>
    <property type="match status" value="1"/>
</dbReference>
<feature type="modified residue" description="4-aspartylphosphate" evidence="1">
    <location>
        <position position="58"/>
    </location>
</feature>
<evidence type="ECO:0000259" key="2">
    <source>
        <dbReference type="PROSITE" id="PS50110"/>
    </source>
</evidence>
<dbReference type="InterPro" id="IPR052155">
    <property type="entry name" value="Biofilm_reg_signaling"/>
</dbReference>
<dbReference type="SMART" id="SM00448">
    <property type="entry name" value="REC"/>
    <property type="match status" value="1"/>
</dbReference>
<gene>
    <name evidence="5" type="ORF">OYT1_ch1549</name>
</gene>
<dbReference type="GO" id="GO:0000160">
    <property type="term" value="P:phosphorelay signal transduction system"/>
    <property type="evidence" value="ECO:0007669"/>
    <property type="project" value="InterPro"/>
</dbReference>
<dbReference type="CDD" id="cd01949">
    <property type="entry name" value="GGDEF"/>
    <property type="match status" value="1"/>
</dbReference>
<dbReference type="InterPro" id="IPR001633">
    <property type="entry name" value="EAL_dom"/>
</dbReference>
<dbReference type="InterPro" id="IPR001789">
    <property type="entry name" value="Sig_transdc_resp-reg_receiver"/>
</dbReference>
<dbReference type="AlphaFoldDB" id="A0A2Z6GCE1"/>
<dbReference type="GO" id="GO:0003824">
    <property type="term" value="F:catalytic activity"/>
    <property type="evidence" value="ECO:0007669"/>
    <property type="project" value="UniProtKB-ARBA"/>
</dbReference>
<dbReference type="PANTHER" id="PTHR44757:SF2">
    <property type="entry name" value="BIOFILM ARCHITECTURE MAINTENANCE PROTEIN MBAA"/>
    <property type="match status" value="1"/>
</dbReference>
<dbReference type="FunFam" id="3.30.70.270:FF:000001">
    <property type="entry name" value="Diguanylate cyclase domain protein"/>
    <property type="match status" value="1"/>
</dbReference>
<name>A0A2Z6GCE1_9PROT</name>
<dbReference type="CDD" id="cd01948">
    <property type="entry name" value="EAL"/>
    <property type="match status" value="1"/>
</dbReference>
<dbReference type="PROSITE" id="PS50883">
    <property type="entry name" value="EAL"/>
    <property type="match status" value="1"/>
</dbReference>
<sequence length="571" mass="64073">MENLVTVRARVLVVDDLPLNIEILSEALERDFDVQFATSGSEALALIEKMPPDIILLDVMMPDMNGYEVCRRIKENPLSSHIPVIFVTAKTSNRDQELGFQVGAVDYITKPFSLPIVCARVAIHVNLKRAEERLVNLANFDVLTHLPNRSLMLDRLQQGMAQVRRNDSLLAVCFMDLDDFKPINDRYGHNVGDDLLVAMAGRLGEAVRAGDTVARIGGDEFIILLSSLRDLNEVEPAVDRILKAVALPFTVQNLELTVSASIGLTVFPLDEADGDALLRHADAAMYEAKQRGRNRFHLYDNKLDHQIQQRYREQERVKEALHNQEFCLYYQPKVSLRSGEVIGMEALLRWQHPERGLVGPYEFLPLVESTDLIVEVGEWVLDHALAQIRQWQLAGFTIPVSVNVAARQMQQAEFVEHIREILARYPDVPAISIEMEILETAALEIIRGAQIIRNTVDSLGITFALDDFGTGYSSLAYLKKLPVSTLKVDQSFVRDMLHDSEDQAIIGGIIQLAKVFRRKVVAEGVETAEHAAKLLELGCDFAQGFGIARPMPGEQVLDWIRVWQSEHGNIA</sequence>
<dbReference type="SUPFAM" id="SSF141868">
    <property type="entry name" value="EAL domain-like"/>
    <property type="match status" value="1"/>
</dbReference>
<feature type="domain" description="Response regulatory" evidence="2">
    <location>
        <begin position="10"/>
        <end position="125"/>
    </location>
</feature>